<keyword evidence="3" id="KW-1185">Reference proteome</keyword>
<sequence length="289" mass="30864">MQILPKPPIARLLLPALVSALLLCATIPARAQGGPNLGAPQVGETILNRDVEVRVSPDEASRVVMMLPRGKTVAAFGTPRRTAWTQIGLGGRDVGYVPSDSLDSIFIARTVASRAAVVGRQRWTFPDGTLRGTHVLAGDASGTEIKDGKKRETKLERGAVLGLLDLQGGKARMTSDTIASITLPPDRLLPIIGVHDYDFAGSGPPRTFYAARVGEFLTPVEAENGWTGFVAAAGPQYAPYAHFVYPEIGRDGMAFALAFGPLDRTGVNNVCVALAQRMLDCWIVEVESF</sequence>
<dbReference type="EMBL" id="CP067420">
    <property type="protein sequence ID" value="QQP87519.1"/>
    <property type="molecule type" value="Genomic_DNA"/>
</dbReference>
<feature type="signal peptide" evidence="1">
    <location>
        <begin position="1"/>
        <end position="31"/>
    </location>
</feature>
<reference evidence="2" key="1">
    <citation type="submission" date="2021-02" db="EMBL/GenBank/DDBJ databases">
        <title>Skermanella TT6 skin isolate.</title>
        <authorList>
            <person name="Lee K."/>
            <person name="Ganzorig M."/>
        </authorList>
    </citation>
    <scope>NUCLEOTIDE SEQUENCE</scope>
    <source>
        <strain evidence="2">TT6</strain>
    </source>
</reference>
<evidence type="ECO:0000313" key="3">
    <source>
        <dbReference type="Proteomes" id="UP000595197"/>
    </source>
</evidence>
<dbReference type="Proteomes" id="UP000595197">
    <property type="component" value="Chromosome"/>
</dbReference>
<gene>
    <name evidence="2" type="ORF">IGS68_15565</name>
</gene>
<dbReference type="RefSeq" id="WP_201070773.1">
    <property type="nucleotide sequence ID" value="NZ_CP067420.1"/>
</dbReference>
<evidence type="ECO:0000313" key="2">
    <source>
        <dbReference type="EMBL" id="QQP87519.1"/>
    </source>
</evidence>
<feature type="chain" id="PRO_5046247943" description="SH3 domain-containing protein" evidence="1">
    <location>
        <begin position="32"/>
        <end position="289"/>
    </location>
</feature>
<proteinExistence type="predicted"/>
<keyword evidence="1" id="KW-0732">Signal</keyword>
<evidence type="ECO:0000256" key="1">
    <source>
        <dbReference type="SAM" id="SignalP"/>
    </source>
</evidence>
<protein>
    <recommendedName>
        <fullName evidence="4">SH3 domain-containing protein</fullName>
    </recommendedName>
</protein>
<name>A0ABX7AZK7_9PROT</name>
<evidence type="ECO:0008006" key="4">
    <source>
        <dbReference type="Google" id="ProtNLM"/>
    </source>
</evidence>
<accession>A0ABX7AZK7</accession>
<organism evidence="2 3">
    <name type="scientific">Skermanella cutis</name>
    <dbReference type="NCBI Taxonomy" id="2775420"/>
    <lineage>
        <taxon>Bacteria</taxon>
        <taxon>Pseudomonadati</taxon>
        <taxon>Pseudomonadota</taxon>
        <taxon>Alphaproteobacteria</taxon>
        <taxon>Rhodospirillales</taxon>
        <taxon>Azospirillaceae</taxon>
        <taxon>Skermanella</taxon>
    </lineage>
</organism>